<comment type="caution">
    <text evidence="2">The sequence shown here is derived from an EMBL/GenBank/DDBJ whole genome shotgun (WGS) entry which is preliminary data.</text>
</comment>
<evidence type="ECO:0000313" key="3">
    <source>
        <dbReference type="Proteomes" id="UP000823405"/>
    </source>
</evidence>
<keyword evidence="3" id="KW-1185">Reference proteome</keyword>
<protein>
    <submittedName>
        <fullName evidence="2">Uncharacterized protein</fullName>
    </submittedName>
</protein>
<name>A0A9P6QT64_9FUNG</name>
<evidence type="ECO:0000313" key="2">
    <source>
        <dbReference type="EMBL" id="KAG0286964.1"/>
    </source>
</evidence>
<sequence length="275" mass="29749">MTMIHKSSKQAVSTPDSATSATNADSPRQGAVSPDQTATVPTNNNNDNDDDDDVDSRPSTDSTHQSTEATHEKSDQTREATDPDLLLNTTDNSSTVDRVQDAVGTPINTEIQEEEPVRANNTGENDEGSGSGSLAAAVEGGDSNAEDSKVHSIRLASHIRGVPGRSKQQQHHHHHDEGESDSGQHRDQDQNATGSVPEGIESNTAETNSRHGHGQKHSSVDNEGLYEVEELDSSSKHAKRVADDQAKERHDYLAGAYKSPFRHTHKVEKVGREER</sequence>
<feature type="compositionally biased region" description="Basic and acidic residues" evidence="1">
    <location>
        <begin position="240"/>
        <end position="252"/>
    </location>
</feature>
<gene>
    <name evidence="2" type="ORF">BGZ97_007254</name>
</gene>
<feature type="compositionally biased region" description="Polar residues" evidence="1">
    <location>
        <begin position="9"/>
        <end position="26"/>
    </location>
</feature>
<organism evidence="2 3">
    <name type="scientific">Linnemannia gamsii</name>
    <dbReference type="NCBI Taxonomy" id="64522"/>
    <lineage>
        <taxon>Eukaryota</taxon>
        <taxon>Fungi</taxon>
        <taxon>Fungi incertae sedis</taxon>
        <taxon>Mucoromycota</taxon>
        <taxon>Mortierellomycotina</taxon>
        <taxon>Mortierellomycetes</taxon>
        <taxon>Mortierellales</taxon>
        <taxon>Mortierellaceae</taxon>
        <taxon>Linnemannia</taxon>
    </lineage>
</organism>
<feature type="compositionally biased region" description="Polar residues" evidence="1">
    <location>
        <begin position="57"/>
        <end position="68"/>
    </location>
</feature>
<feature type="compositionally biased region" description="Polar residues" evidence="1">
    <location>
        <begin position="87"/>
        <end position="97"/>
    </location>
</feature>
<feature type="compositionally biased region" description="Basic and acidic residues" evidence="1">
    <location>
        <begin position="69"/>
        <end position="81"/>
    </location>
</feature>
<accession>A0A9P6QT64</accession>
<dbReference type="EMBL" id="JAAAIN010003214">
    <property type="protein sequence ID" value="KAG0286964.1"/>
    <property type="molecule type" value="Genomic_DNA"/>
</dbReference>
<reference evidence="2" key="1">
    <citation type="journal article" date="2020" name="Fungal Divers.">
        <title>Resolving the Mortierellaceae phylogeny through synthesis of multi-gene phylogenetics and phylogenomics.</title>
        <authorList>
            <person name="Vandepol N."/>
            <person name="Liber J."/>
            <person name="Desiro A."/>
            <person name="Na H."/>
            <person name="Kennedy M."/>
            <person name="Barry K."/>
            <person name="Grigoriev I.V."/>
            <person name="Miller A.N."/>
            <person name="O'Donnell K."/>
            <person name="Stajich J.E."/>
            <person name="Bonito G."/>
        </authorList>
    </citation>
    <scope>NUCLEOTIDE SEQUENCE</scope>
    <source>
        <strain evidence="2">NVP60</strain>
    </source>
</reference>
<proteinExistence type="predicted"/>
<feature type="region of interest" description="Disordered" evidence="1">
    <location>
        <begin position="1"/>
        <end position="275"/>
    </location>
</feature>
<dbReference type="Proteomes" id="UP000823405">
    <property type="component" value="Unassembled WGS sequence"/>
</dbReference>
<dbReference type="OrthoDB" id="2447446at2759"/>
<dbReference type="AlphaFoldDB" id="A0A9P6QT64"/>
<evidence type="ECO:0000256" key="1">
    <source>
        <dbReference type="SAM" id="MobiDB-lite"/>
    </source>
</evidence>